<gene>
    <name evidence="7" type="primary">Mo06035</name>
    <name evidence="7" type="ORF">E5Q_06035</name>
</gene>
<keyword evidence="5" id="KW-0472">Membrane</keyword>
<dbReference type="AlphaFoldDB" id="G7E9M1"/>
<dbReference type="InParanoid" id="G7E9M1"/>
<evidence type="ECO:0000256" key="3">
    <source>
        <dbReference type="ARBA" id="ARBA00022692"/>
    </source>
</evidence>
<keyword evidence="8" id="KW-1185">Reference proteome</keyword>
<proteinExistence type="inferred from homology"/>
<evidence type="ECO:0000256" key="6">
    <source>
        <dbReference type="RuleBase" id="RU363053"/>
    </source>
</evidence>
<dbReference type="GO" id="GO:0005739">
    <property type="term" value="C:mitochondrion"/>
    <property type="evidence" value="ECO:0007669"/>
    <property type="project" value="TreeGrafter"/>
</dbReference>
<dbReference type="FunCoup" id="G7E9M1">
    <property type="interactions" value="276"/>
</dbReference>
<reference evidence="7 8" key="1">
    <citation type="journal article" date="2011" name="J. Gen. Appl. Microbiol.">
        <title>Draft genome sequencing of the enigmatic basidiomycete Mixia osmundae.</title>
        <authorList>
            <person name="Nishida H."/>
            <person name="Nagatsuka Y."/>
            <person name="Sugiyama J."/>
        </authorList>
    </citation>
    <scope>NUCLEOTIDE SEQUENCE [LARGE SCALE GENOMIC DNA]</scope>
    <source>
        <strain evidence="8">CBS 9802 / IAM 14324 / JCM 22182 / KY 12970</strain>
    </source>
</reference>
<dbReference type="OMA" id="FRVMPIQ"/>
<accession>G7E9M1</accession>
<reference evidence="7 8" key="2">
    <citation type="journal article" date="2012" name="Open Biol.">
        <title>Characteristics of nucleosomes and linker DNA regions on the genome of the basidiomycete Mixia osmundae revealed by mono- and dinucleosome mapping.</title>
        <authorList>
            <person name="Nishida H."/>
            <person name="Kondo S."/>
            <person name="Matsumoto T."/>
            <person name="Suzuki Y."/>
            <person name="Yoshikawa H."/>
            <person name="Taylor T.D."/>
            <person name="Sugiyama J."/>
        </authorList>
    </citation>
    <scope>NUCLEOTIDE SEQUENCE [LARGE SCALE GENOMIC DNA]</scope>
    <source>
        <strain evidence="8">CBS 9802 / IAM 14324 / JCM 22182 / KY 12970</strain>
    </source>
</reference>
<keyword evidence="3" id="KW-0812">Transmembrane</keyword>
<sequence>MGVLRSALRSYESSFARRPLLTIAVTNAVLAGVGDAVAQELPVLLGSAAVLGQMPPYDLERTARFIFYGASIGPLLGKWNHFLEVTFPLRPLVDTQSYPMNNIKRGGVLHAKDLEDAKAHLDDVLGPRAIKEELPISRRNLVKRLLADQLIAAPIGLCLFLSGMSIMEGLEGHEIVARFAALYWPIIKANWTVWPILQYINFRYLPLSLRVPYGSVCGIAWTCFLSLTSSK</sequence>
<evidence type="ECO:0000256" key="5">
    <source>
        <dbReference type="ARBA" id="ARBA00023136"/>
    </source>
</evidence>
<dbReference type="RefSeq" id="XP_014568350.1">
    <property type="nucleotide sequence ID" value="XM_014712864.1"/>
</dbReference>
<dbReference type="HOGENOM" id="CLU_049109_8_0_1"/>
<dbReference type="eggNOG" id="KOG1944">
    <property type="taxonomic scope" value="Eukaryota"/>
</dbReference>
<evidence type="ECO:0000313" key="7">
    <source>
        <dbReference type="EMBL" id="GAA99340.1"/>
    </source>
</evidence>
<evidence type="ECO:0000256" key="2">
    <source>
        <dbReference type="ARBA" id="ARBA00006824"/>
    </source>
</evidence>
<dbReference type="PANTHER" id="PTHR11266:SF50">
    <property type="entry name" value="VACUOLAR MEMBRANE PROTEIN YOR292C"/>
    <property type="match status" value="1"/>
</dbReference>
<dbReference type="Proteomes" id="UP000009131">
    <property type="component" value="Unassembled WGS sequence"/>
</dbReference>
<dbReference type="GO" id="GO:0016020">
    <property type="term" value="C:membrane"/>
    <property type="evidence" value="ECO:0007669"/>
    <property type="project" value="UniProtKB-SubCell"/>
</dbReference>
<dbReference type="EMBL" id="BABT02000220">
    <property type="protein sequence ID" value="GAA99340.1"/>
    <property type="molecule type" value="Genomic_DNA"/>
</dbReference>
<dbReference type="Pfam" id="PF04117">
    <property type="entry name" value="Mpv17_PMP22"/>
    <property type="match status" value="1"/>
</dbReference>
<dbReference type="OrthoDB" id="10267969at2759"/>
<evidence type="ECO:0000256" key="1">
    <source>
        <dbReference type="ARBA" id="ARBA00004141"/>
    </source>
</evidence>
<name>G7E9M1_MIXOS</name>
<keyword evidence="4" id="KW-1133">Transmembrane helix</keyword>
<comment type="caution">
    <text evidence="7">The sequence shown here is derived from an EMBL/GenBank/DDBJ whole genome shotgun (WGS) entry which is preliminary data.</text>
</comment>
<dbReference type="InterPro" id="IPR007248">
    <property type="entry name" value="Mpv17_PMP22"/>
</dbReference>
<comment type="similarity">
    <text evidence="2 6">Belongs to the peroxisomal membrane protein PXMP2/4 family.</text>
</comment>
<comment type="subcellular location">
    <subcellularLocation>
        <location evidence="1">Membrane</location>
        <topology evidence="1">Multi-pass membrane protein</topology>
    </subcellularLocation>
</comment>
<dbReference type="STRING" id="764103.G7E9M1"/>
<evidence type="ECO:0000313" key="8">
    <source>
        <dbReference type="Proteomes" id="UP000009131"/>
    </source>
</evidence>
<organism evidence="7 8">
    <name type="scientific">Mixia osmundae (strain CBS 9802 / IAM 14324 / JCM 22182 / KY 12970)</name>
    <dbReference type="NCBI Taxonomy" id="764103"/>
    <lineage>
        <taxon>Eukaryota</taxon>
        <taxon>Fungi</taxon>
        <taxon>Dikarya</taxon>
        <taxon>Basidiomycota</taxon>
        <taxon>Pucciniomycotina</taxon>
        <taxon>Mixiomycetes</taxon>
        <taxon>Mixiales</taxon>
        <taxon>Mixiaceae</taxon>
        <taxon>Mixia</taxon>
    </lineage>
</organism>
<dbReference type="PANTHER" id="PTHR11266">
    <property type="entry name" value="PEROXISOMAL MEMBRANE PROTEIN 2, PXMP2 MPV17"/>
    <property type="match status" value="1"/>
</dbReference>
<protein>
    <submittedName>
        <fullName evidence="7">Uncharacterized protein</fullName>
    </submittedName>
</protein>
<evidence type="ECO:0000256" key="4">
    <source>
        <dbReference type="ARBA" id="ARBA00022989"/>
    </source>
</evidence>